<dbReference type="PRINTS" id="PR00112">
    <property type="entry name" value="ACYLPHPHTASE"/>
</dbReference>
<gene>
    <name evidence="8" type="ORF">ACFQ1O_07555</name>
</gene>
<dbReference type="SUPFAM" id="SSF54975">
    <property type="entry name" value="Acylphosphatase/BLUF domain-like"/>
    <property type="match status" value="1"/>
</dbReference>
<feature type="active site" evidence="5">
    <location>
        <position position="36"/>
    </location>
</feature>
<evidence type="ECO:0000259" key="7">
    <source>
        <dbReference type="PROSITE" id="PS51160"/>
    </source>
</evidence>
<dbReference type="PANTHER" id="PTHR10029">
    <property type="entry name" value="ACYLPHOSPHATASE"/>
    <property type="match status" value="1"/>
</dbReference>
<dbReference type="PROSITE" id="PS00151">
    <property type="entry name" value="ACYLPHOSPHATASE_2"/>
    <property type="match status" value="1"/>
</dbReference>
<dbReference type="RefSeq" id="WP_377715005.1">
    <property type="nucleotide sequence ID" value="NZ_JBHTJM010000008.1"/>
</dbReference>
<protein>
    <recommendedName>
        <fullName evidence="2 5">acylphosphatase</fullName>
        <ecNumber evidence="2 5">3.6.1.7</ecNumber>
    </recommendedName>
</protein>
<evidence type="ECO:0000256" key="2">
    <source>
        <dbReference type="ARBA" id="ARBA00012150"/>
    </source>
</evidence>
<evidence type="ECO:0000256" key="6">
    <source>
        <dbReference type="RuleBase" id="RU004168"/>
    </source>
</evidence>
<dbReference type="PANTHER" id="PTHR10029:SF3">
    <property type="entry name" value="ACYLPHOSPHATASE-RELATED"/>
    <property type="match status" value="1"/>
</dbReference>
<proteinExistence type="inferred from homology"/>
<dbReference type="PROSITE" id="PS51160">
    <property type="entry name" value="ACYLPHOSPHATASE_3"/>
    <property type="match status" value="1"/>
</dbReference>
<dbReference type="EMBL" id="JBHTJM010000008">
    <property type="protein sequence ID" value="MFD0963858.1"/>
    <property type="molecule type" value="Genomic_DNA"/>
</dbReference>
<evidence type="ECO:0000256" key="5">
    <source>
        <dbReference type="PROSITE-ProRule" id="PRU00520"/>
    </source>
</evidence>
<dbReference type="Gene3D" id="3.30.70.100">
    <property type="match status" value="1"/>
</dbReference>
<evidence type="ECO:0000313" key="8">
    <source>
        <dbReference type="EMBL" id="MFD0963858.1"/>
    </source>
</evidence>
<organism evidence="8 9">
    <name type="scientific">Pseudofulvibacter geojedonensis</name>
    <dbReference type="NCBI Taxonomy" id="1123758"/>
    <lineage>
        <taxon>Bacteria</taxon>
        <taxon>Pseudomonadati</taxon>
        <taxon>Bacteroidota</taxon>
        <taxon>Flavobacteriia</taxon>
        <taxon>Flavobacteriales</taxon>
        <taxon>Flavobacteriaceae</taxon>
        <taxon>Pseudofulvibacter</taxon>
    </lineage>
</organism>
<sequence>MLGFQVTVFGKVQKVWFRKYTQEKATELNLTGFVMNLQNGSVFLEVFGQSANMNKMLVWLETEGSPLSKVEKIDLKEIVPVSTYKNFSIKR</sequence>
<evidence type="ECO:0000256" key="1">
    <source>
        <dbReference type="ARBA" id="ARBA00005614"/>
    </source>
</evidence>
<evidence type="ECO:0000256" key="4">
    <source>
        <dbReference type="ARBA" id="ARBA00047645"/>
    </source>
</evidence>
<feature type="active site" evidence="5">
    <location>
        <position position="18"/>
    </location>
</feature>
<evidence type="ECO:0000313" key="9">
    <source>
        <dbReference type="Proteomes" id="UP001596997"/>
    </source>
</evidence>
<dbReference type="InterPro" id="IPR017968">
    <property type="entry name" value="Acylphosphatase_CS"/>
</dbReference>
<dbReference type="Pfam" id="PF00708">
    <property type="entry name" value="Acylphosphatase"/>
    <property type="match status" value="1"/>
</dbReference>
<dbReference type="EC" id="3.6.1.7" evidence="2 5"/>
<accession>A0ABW3I232</accession>
<evidence type="ECO:0000256" key="3">
    <source>
        <dbReference type="ARBA" id="ARBA00022801"/>
    </source>
</evidence>
<dbReference type="InterPro" id="IPR020456">
    <property type="entry name" value="Acylphosphatase"/>
</dbReference>
<keyword evidence="3 5" id="KW-0378">Hydrolase</keyword>
<dbReference type="Proteomes" id="UP001596997">
    <property type="component" value="Unassembled WGS sequence"/>
</dbReference>
<comment type="caution">
    <text evidence="8">The sequence shown here is derived from an EMBL/GenBank/DDBJ whole genome shotgun (WGS) entry which is preliminary data.</text>
</comment>
<keyword evidence="9" id="KW-1185">Reference proteome</keyword>
<dbReference type="InterPro" id="IPR036046">
    <property type="entry name" value="Acylphosphatase-like_dom_sf"/>
</dbReference>
<reference evidence="9" key="1">
    <citation type="journal article" date="2019" name="Int. J. Syst. Evol. Microbiol.">
        <title>The Global Catalogue of Microorganisms (GCM) 10K type strain sequencing project: providing services to taxonomists for standard genome sequencing and annotation.</title>
        <authorList>
            <consortium name="The Broad Institute Genomics Platform"/>
            <consortium name="The Broad Institute Genome Sequencing Center for Infectious Disease"/>
            <person name="Wu L."/>
            <person name="Ma J."/>
        </authorList>
    </citation>
    <scope>NUCLEOTIDE SEQUENCE [LARGE SCALE GENOMIC DNA]</scope>
    <source>
        <strain evidence="9">CCUG 62114</strain>
    </source>
</reference>
<dbReference type="InterPro" id="IPR001792">
    <property type="entry name" value="Acylphosphatase-like_dom"/>
</dbReference>
<comment type="similarity">
    <text evidence="1 6">Belongs to the acylphosphatase family.</text>
</comment>
<name>A0ABW3I232_9FLAO</name>
<feature type="domain" description="Acylphosphatase-like" evidence="7">
    <location>
        <begin position="3"/>
        <end position="91"/>
    </location>
</feature>
<comment type="catalytic activity">
    <reaction evidence="4 5">
        <text>an acyl phosphate + H2O = a carboxylate + phosphate + H(+)</text>
        <dbReference type="Rhea" id="RHEA:14965"/>
        <dbReference type="ChEBI" id="CHEBI:15377"/>
        <dbReference type="ChEBI" id="CHEBI:15378"/>
        <dbReference type="ChEBI" id="CHEBI:29067"/>
        <dbReference type="ChEBI" id="CHEBI:43474"/>
        <dbReference type="ChEBI" id="CHEBI:59918"/>
        <dbReference type="EC" id="3.6.1.7"/>
    </reaction>
</comment>